<gene>
    <name evidence="1" type="ORF">PSYJA_31976</name>
</gene>
<organism evidence="1 2">
    <name type="scientific">Pseudomonas syringae pv. japonica str. M301072</name>
    <dbReference type="NCBI Taxonomy" id="629262"/>
    <lineage>
        <taxon>Bacteria</taxon>
        <taxon>Pseudomonadati</taxon>
        <taxon>Pseudomonadota</taxon>
        <taxon>Gammaproteobacteria</taxon>
        <taxon>Pseudomonadales</taxon>
        <taxon>Pseudomonadaceae</taxon>
        <taxon>Pseudomonas</taxon>
        <taxon>Pseudomonas syringae</taxon>
    </lineage>
</organism>
<name>F3FSV3_PSESX</name>
<feature type="non-terminal residue" evidence="1">
    <location>
        <position position="1"/>
    </location>
</feature>
<dbReference type="AlphaFoldDB" id="F3FSV3"/>
<proteinExistence type="predicted"/>
<dbReference type="Proteomes" id="UP000004471">
    <property type="component" value="Unassembled WGS sequence"/>
</dbReference>
<evidence type="ECO:0000313" key="2">
    <source>
        <dbReference type="Proteomes" id="UP000004471"/>
    </source>
</evidence>
<feature type="non-terminal residue" evidence="1">
    <location>
        <position position="343"/>
    </location>
</feature>
<dbReference type="InterPro" id="IPR010069">
    <property type="entry name" value="CdiA_FHA1_rpt"/>
</dbReference>
<protein>
    <submittedName>
        <fullName evidence="1">Filamentous hemagglutinin, intein-containing</fullName>
    </submittedName>
</protein>
<dbReference type="NCBIfam" id="TIGR01731">
    <property type="entry name" value="fil_hemag_20aa"/>
    <property type="match status" value="8"/>
</dbReference>
<evidence type="ECO:0000313" key="1">
    <source>
        <dbReference type="EMBL" id="EGH33295.1"/>
    </source>
</evidence>
<accession>F3FSV3</accession>
<comment type="caution">
    <text evidence="1">The sequence shown here is derived from an EMBL/GenBank/DDBJ whole genome shotgun (WGS) entry which is preliminary data.</text>
</comment>
<sequence>GGNLLLRRSTAINNQAGQLISQSLMTLNTSGQLDNRNRGTVAANNTLTVVAGGSVFNDADGLIYSQSADAHLNAASLSNVRGAVQSVGALSVDVAGTVDNQNGRIIAQNGDLNLSGANLYSQGGVLSSLQGLFTAKLAGVLKNGYDANRQGGVIQAQRLNLTALGGFDNYGGRVSARGGEALITTPGFDNRNGGLYAKGLVRVNGGNFDNSGDNDGQIAGGQVELNLSGALNNRFGIIESDSTLAVTAASLDNQTGQLRALGGGGATNFQIGNLFDNRNGTLESANSDLVLNAGSFLNGGGSLLHTGNGTFDISTANLTNAGGSIVTRGGLTLSADSWTNSNV</sequence>
<dbReference type="InterPro" id="IPR008619">
    <property type="entry name" value="Filamentous_hemagglutn_rpt"/>
</dbReference>
<dbReference type="Pfam" id="PF05594">
    <property type="entry name" value="Fil_haemagg"/>
    <property type="match status" value="3"/>
</dbReference>
<reference evidence="1 2" key="1">
    <citation type="journal article" date="2011" name="PLoS Pathog.">
        <title>Dynamic evolution of pathogenicity revealed by sequencing and comparative genomics of 19 Pseudomonas syringae isolates.</title>
        <authorList>
            <person name="Baltrus D.A."/>
            <person name="Nishimura M.T."/>
            <person name="Romanchuk A."/>
            <person name="Chang J.H."/>
            <person name="Mukhtar M.S."/>
            <person name="Cherkis K."/>
            <person name="Roach J."/>
            <person name="Grant S.R."/>
            <person name="Jones C.D."/>
            <person name="Dangl J.L."/>
        </authorList>
    </citation>
    <scope>NUCLEOTIDE SEQUENCE [LARGE SCALE GENOMIC DNA]</scope>
    <source>
        <strain evidence="2">M301072PT</strain>
    </source>
</reference>
<dbReference type="EMBL" id="AEAH01001556">
    <property type="protein sequence ID" value="EGH33295.1"/>
    <property type="molecule type" value="Genomic_DNA"/>
</dbReference>